<evidence type="ECO:0000313" key="1">
    <source>
        <dbReference type="EMBL" id="MET8435022.1"/>
    </source>
</evidence>
<dbReference type="RefSeq" id="WP_356671130.1">
    <property type="nucleotide sequence ID" value="NZ_JBEXEF010000036.1"/>
</dbReference>
<dbReference type="Proteomes" id="UP001550044">
    <property type="component" value="Unassembled WGS sequence"/>
</dbReference>
<accession>A0ABV2UAZ9</accession>
<evidence type="ECO:0000313" key="2">
    <source>
        <dbReference type="Proteomes" id="UP001550044"/>
    </source>
</evidence>
<organism evidence="1 2">
    <name type="scientific">Streptomyces sp. 900116325</name>
    <dbReference type="NCBI Taxonomy" id="3154295"/>
    <lineage>
        <taxon>Bacteria</taxon>
        <taxon>Bacillati</taxon>
        <taxon>Actinomycetota</taxon>
        <taxon>Actinomycetes</taxon>
        <taxon>Kitasatosporales</taxon>
        <taxon>Streptomycetaceae</taxon>
        <taxon>Streptomyces</taxon>
    </lineage>
</organism>
<gene>
    <name evidence="1" type="ORF">ABZV61_19930</name>
</gene>
<name>A0ABV2UAZ9_9ACTN</name>
<sequence length="41" mass="4311">MDGIGVLIHNARGRERCPVALPFDWQTGKPLPALVLGAVAA</sequence>
<comment type="caution">
    <text evidence="1">The sequence shown here is derived from an EMBL/GenBank/DDBJ whole genome shotgun (WGS) entry which is preliminary data.</text>
</comment>
<reference evidence="1 2" key="1">
    <citation type="submission" date="2024-06" db="EMBL/GenBank/DDBJ databases">
        <title>The Natural Products Discovery Center: Release of the First 8490 Sequenced Strains for Exploring Actinobacteria Biosynthetic Diversity.</title>
        <authorList>
            <person name="Kalkreuter E."/>
            <person name="Kautsar S.A."/>
            <person name="Yang D."/>
            <person name="Bader C.D."/>
            <person name="Teijaro C.N."/>
            <person name="Fluegel L."/>
            <person name="Davis C.M."/>
            <person name="Simpson J.R."/>
            <person name="Lauterbach L."/>
            <person name="Steele A.D."/>
            <person name="Gui C."/>
            <person name="Meng S."/>
            <person name="Li G."/>
            <person name="Viehrig K."/>
            <person name="Ye F."/>
            <person name="Su P."/>
            <person name="Kiefer A.F."/>
            <person name="Nichols A."/>
            <person name="Cepeda A.J."/>
            <person name="Yan W."/>
            <person name="Fan B."/>
            <person name="Jiang Y."/>
            <person name="Adhikari A."/>
            <person name="Zheng C.-J."/>
            <person name="Schuster L."/>
            <person name="Cowan T.M."/>
            <person name="Smanski M.J."/>
            <person name="Chevrette M.G."/>
            <person name="De Carvalho L.P.S."/>
            <person name="Shen B."/>
        </authorList>
    </citation>
    <scope>NUCLEOTIDE SEQUENCE [LARGE SCALE GENOMIC DNA]</scope>
    <source>
        <strain evidence="1 2">NPDC005137</strain>
    </source>
</reference>
<protein>
    <submittedName>
        <fullName evidence="1">Uncharacterized protein</fullName>
    </submittedName>
</protein>
<keyword evidence="2" id="KW-1185">Reference proteome</keyword>
<dbReference type="EMBL" id="JBEXIP010000015">
    <property type="protein sequence ID" value="MET8435022.1"/>
    <property type="molecule type" value="Genomic_DNA"/>
</dbReference>
<proteinExistence type="predicted"/>